<protein>
    <submittedName>
        <fullName evidence="2">Antibiotic biosynthesis monooxygenase</fullName>
    </submittedName>
</protein>
<reference evidence="2 3" key="1">
    <citation type="submission" date="2017-02" db="EMBL/GenBank/DDBJ databases">
        <authorList>
            <person name="Peterson S.W."/>
        </authorList>
    </citation>
    <scope>NUCLEOTIDE SEQUENCE [LARGE SCALE GENOMIC DNA]</scope>
    <source>
        <strain evidence="2 3">CECT 9027</strain>
    </source>
</reference>
<organism evidence="2 3">
    <name type="scientific">Vibrio palustris</name>
    <dbReference type="NCBI Taxonomy" id="1918946"/>
    <lineage>
        <taxon>Bacteria</taxon>
        <taxon>Pseudomonadati</taxon>
        <taxon>Pseudomonadota</taxon>
        <taxon>Gammaproteobacteria</taxon>
        <taxon>Vibrionales</taxon>
        <taxon>Vibrionaceae</taxon>
        <taxon>Vibrio</taxon>
    </lineage>
</organism>
<evidence type="ECO:0000313" key="3">
    <source>
        <dbReference type="Proteomes" id="UP000189475"/>
    </source>
</evidence>
<keyword evidence="2" id="KW-0503">Monooxygenase</keyword>
<dbReference type="Gene3D" id="3.30.70.100">
    <property type="match status" value="1"/>
</dbReference>
<dbReference type="EMBL" id="FUFT01000005">
    <property type="protein sequence ID" value="SJL84227.1"/>
    <property type="molecule type" value="Genomic_DNA"/>
</dbReference>
<evidence type="ECO:0000259" key="1">
    <source>
        <dbReference type="Pfam" id="PF03992"/>
    </source>
</evidence>
<dbReference type="STRING" id="1918946.VPAL9027_02209"/>
<dbReference type="InterPro" id="IPR007138">
    <property type="entry name" value="ABM_dom"/>
</dbReference>
<sequence>MLNYHDYIEPLLKKTYQEPQVLASNSNKRGVLYALLSNYHSWRRRRLPQPGSKHPQDMFIAVYEFTVVDGKQTDFRRAWQVVTEGIYQQCGSYGSRLHRTENPTVFIGYAQWPSQEAWAANRALKGAKYQRAREQMQAWLVSSSTRYCLTVCDDHLA</sequence>
<dbReference type="Proteomes" id="UP000189475">
    <property type="component" value="Unassembled WGS sequence"/>
</dbReference>
<dbReference type="InterPro" id="IPR011008">
    <property type="entry name" value="Dimeric_a/b-barrel"/>
</dbReference>
<dbReference type="Pfam" id="PF03992">
    <property type="entry name" value="ABM"/>
    <property type="match status" value="1"/>
</dbReference>
<dbReference type="GO" id="GO:0004497">
    <property type="term" value="F:monooxygenase activity"/>
    <property type="evidence" value="ECO:0007669"/>
    <property type="project" value="UniProtKB-KW"/>
</dbReference>
<name>A0A1R4B5L5_9VIBR</name>
<dbReference type="SUPFAM" id="SSF54909">
    <property type="entry name" value="Dimeric alpha+beta barrel"/>
    <property type="match status" value="1"/>
</dbReference>
<evidence type="ECO:0000313" key="2">
    <source>
        <dbReference type="EMBL" id="SJL84227.1"/>
    </source>
</evidence>
<dbReference type="RefSeq" id="WP_205408807.1">
    <property type="nucleotide sequence ID" value="NZ_AP024888.1"/>
</dbReference>
<accession>A0A1R4B5L5</accession>
<keyword evidence="2" id="KW-0560">Oxidoreductase</keyword>
<feature type="domain" description="ABM" evidence="1">
    <location>
        <begin position="58"/>
        <end position="122"/>
    </location>
</feature>
<keyword evidence="3" id="KW-1185">Reference proteome</keyword>
<gene>
    <name evidence="2" type="ORF">VPAL9027_02209</name>
</gene>
<proteinExistence type="predicted"/>
<dbReference type="AlphaFoldDB" id="A0A1R4B5L5"/>